<dbReference type="Proteomes" id="UP000004968">
    <property type="component" value="Unassembled WGS sequence"/>
</dbReference>
<proteinExistence type="predicted"/>
<name>D3AIE7_9FIRM</name>
<dbReference type="Gene3D" id="3.40.1390.20">
    <property type="entry name" value="HprK N-terminal domain-like"/>
    <property type="match status" value="1"/>
</dbReference>
<dbReference type="SUPFAM" id="SSF75138">
    <property type="entry name" value="HprK N-terminal domain-like"/>
    <property type="match status" value="1"/>
</dbReference>
<accession>D3AIE7</accession>
<comment type="caution">
    <text evidence="1">The sequence shown here is derived from an EMBL/GenBank/DDBJ whole genome shotgun (WGS) entry which is preliminary data.</text>
</comment>
<gene>
    <name evidence="1" type="ORF">CLOSTHATH_03387</name>
</gene>
<protein>
    <recommendedName>
        <fullName evidence="3">DRTGG domain-containing protein</fullName>
    </recommendedName>
</protein>
<reference evidence="1 2" key="1">
    <citation type="submission" date="2010-01" db="EMBL/GenBank/DDBJ databases">
        <authorList>
            <person name="Weinstock G."/>
            <person name="Sodergren E."/>
            <person name="Clifton S."/>
            <person name="Fulton L."/>
            <person name="Fulton B."/>
            <person name="Courtney L."/>
            <person name="Fronick C."/>
            <person name="Harrison M."/>
            <person name="Strong C."/>
            <person name="Farmer C."/>
            <person name="Delahaunty K."/>
            <person name="Markovic C."/>
            <person name="Hall O."/>
            <person name="Minx P."/>
            <person name="Tomlinson C."/>
            <person name="Mitreva M."/>
            <person name="Nelson J."/>
            <person name="Hou S."/>
            <person name="Wollam A."/>
            <person name="Pepin K.H."/>
            <person name="Johnson M."/>
            <person name="Bhonagiri V."/>
            <person name="Nash W.E."/>
            <person name="Warren W."/>
            <person name="Chinwalla A."/>
            <person name="Mardis E.R."/>
            <person name="Wilson R.K."/>
        </authorList>
    </citation>
    <scope>NUCLEOTIDE SEQUENCE [LARGE SCALE GENOMIC DNA]</scope>
    <source>
        <strain evidence="1 2">DSM 13479</strain>
    </source>
</reference>
<evidence type="ECO:0008006" key="3">
    <source>
        <dbReference type="Google" id="ProtNLM"/>
    </source>
</evidence>
<evidence type="ECO:0000313" key="1">
    <source>
        <dbReference type="EMBL" id="EFC98376.1"/>
    </source>
</evidence>
<dbReference type="HOGENOM" id="CLU_140224_1_0_9"/>
<organism evidence="1 2">
    <name type="scientific">Hungatella hathewayi DSM 13479</name>
    <dbReference type="NCBI Taxonomy" id="566550"/>
    <lineage>
        <taxon>Bacteria</taxon>
        <taxon>Bacillati</taxon>
        <taxon>Bacillota</taxon>
        <taxon>Clostridia</taxon>
        <taxon>Lachnospirales</taxon>
        <taxon>Lachnospiraceae</taxon>
        <taxon>Hungatella</taxon>
    </lineage>
</organism>
<dbReference type="EMBL" id="ACIO01000279">
    <property type="protein sequence ID" value="EFC98376.1"/>
    <property type="molecule type" value="Genomic_DNA"/>
</dbReference>
<dbReference type="AlphaFoldDB" id="D3AIE7"/>
<sequence>MRRRKIRNREGAENSMTVQELIDSGIFGVVNAGEGLEREITKPFCCDLLSIAMGRAPEGCAWVTVMGNMNTLAVASLADAACVIMAEGAALDEAARKKAADREITVLETEEPIFEAALAVWKKLQAGTHEEP</sequence>
<dbReference type="InterPro" id="IPR028979">
    <property type="entry name" value="Ser_kin/Pase_Hpr-like_N_sf"/>
</dbReference>
<evidence type="ECO:0000313" key="2">
    <source>
        <dbReference type="Proteomes" id="UP000004968"/>
    </source>
</evidence>